<dbReference type="InterPro" id="IPR022742">
    <property type="entry name" value="Hydrolase_4"/>
</dbReference>
<evidence type="ECO:0000313" key="2">
    <source>
        <dbReference type="EMBL" id="GAA4750235.1"/>
    </source>
</evidence>
<evidence type="ECO:0000313" key="3">
    <source>
        <dbReference type="Proteomes" id="UP001500822"/>
    </source>
</evidence>
<sequence>MALREITFESANGRDQVHGWIYAPATEPKAIVQIVHGLGEHSRRYLHMISALLDAGFVVAADDHAGHGATAVASGVWMDTGENGARAVVDDEHTLHDLAVAAHPGLPYFVFGHSWGSMIAREFAAEYGDDLAGLILCGVAAQIDGIENLVDRQALADAVAADGGTGPAPELMGSMFAGMVDRFPEATTGTEWIALDPGVLADHAADPLNALAAPMTVRFVRDFIDLYDRVNDGWAERVRPELPVLVVAGDQDPVANYGEGAYHVANALWKSGNRDVRTVVYPGVRHEIHNEPTTRAAVEAELIGFVAAHA</sequence>
<dbReference type="Gene3D" id="3.40.50.1820">
    <property type="entry name" value="alpha/beta hydrolase"/>
    <property type="match status" value="1"/>
</dbReference>
<proteinExistence type="predicted"/>
<gene>
    <name evidence="2" type="ORF">GCM10023217_20860</name>
</gene>
<evidence type="ECO:0000259" key="1">
    <source>
        <dbReference type="Pfam" id="PF12146"/>
    </source>
</evidence>
<dbReference type="EMBL" id="BAABIE010000008">
    <property type="protein sequence ID" value="GAA4750235.1"/>
    <property type="molecule type" value="Genomic_DNA"/>
</dbReference>
<reference evidence="3" key="1">
    <citation type="journal article" date="2019" name="Int. J. Syst. Evol. Microbiol.">
        <title>The Global Catalogue of Microorganisms (GCM) 10K type strain sequencing project: providing services to taxonomists for standard genome sequencing and annotation.</title>
        <authorList>
            <consortium name="The Broad Institute Genomics Platform"/>
            <consortium name="The Broad Institute Genome Sequencing Center for Infectious Disease"/>
            <person name="Wu L."/>
            <person name="Ma J."/>
        </authorList>
    </citation>
    <scope>NUCLEOTIDE SEQUENCE [LARGE SCALE GENOMIC DNA]</scope>
    <source>
        <strain evidence="3">JCM 18077</strain>
    </source>
</reference>
<keyword evidence="3" id="KW-1185">Reference proteome</keyword>
<dbReference type="Proteomes" id="UP001500822">
    <property type="component" value="Unassembled WGS sequence"/>
</dbReference>
<name>A0ABP8ZAC6_9ACTN</name>
<dbReference type="InterPro" id="IPR029058">
    <property type="entry name" value="AB_hydrolase_fold"/>
</dbReference>
<dbReference type="Pfam" id="PF12146">
    <property type="entry name" value="Hydrolase_4"/>
    <property type="match status" value="1"/>
</dbReference>
<dbReference type="SUPFAM" id="SSF53474">
    <property type="entry name" value="alpha/beta-Hydrolases"/>
    <property type="match status" value="1"/>
</dbReference>
<accession>A0ABP8ZAC6</accession>
<protein>
    <submittedName>
        <fullName evidence="2">Alpha/beta hydrolase</fullName>
    </submittedName>
</protein>
<dbReference type="InterPro" id="IPR051044">
    <property type="entry name" value="MAG_DAG_Lipase"/>
</dbReference>
<feature type="domain" description="Serine aminopeptidase S33" evidence="1">
    <location>
        <begin position="27"/>
        <end position="292"/>
    </location>
</feature>
<keyword evidence="2" id="KW-0378">Hydrolase</keyword>
<dbReference type="GO" id="GO:0016787">
    <property type="term" value="F:hydrolase activity"/>
    <property type="evidence" value="ECO:0007669"/>
    <property type="project" value="UniProtKB-KW"/>
</dbReference>
<comment type="caution">
    <text evidence="2">The sequence shown here is derived from an EMBL/GenBank/DDBJ whole genome shotgun (WGS) entry which is preliminary data.</text>
</comment>
<organism evidence="2 3">
    <name type="scientific">Gordonia alkaliphila</name>
    <dbReference type="NCBI Taxonomy" id="1053547"/>
    <lineage>
        <taxon>Bacteria</taxon>
        <taxon>Bacillati</taxon>
        <taxon>Actinomycetota</taxon>
        <taxon>Actinomycetes</taxon>
        <taxon>Mycobacteriales</taxon>
        <taxon>Gordoniaceae</taxon>
        <taxon>Gordonia</taxon>
    </lineage>
</organism>
<dbReference type="RefSeq" id="WP_345313454.1">
    <property type="nucleotide sequence ID" value="NZ_BAABIE010000008.1"/>
</dbReference>
<dbReference type="PANTHER" id="PTHR11614">
    <property type="entry name" value="PHOSPHOLIPASE-RELATED"/>
    <property type="match status" value="1"/>
</dbReference>